<gene>
    <name evidence="2" type="ORF">OCBIM_22008810mg</name>
</gene>
<dbReference type="AlphaFoldDB" id="A0A0L8FT73"/>
<proteinExistence type="predicted"/>
<keyword evidence="1" id="KW-0472">Membrane</keyword>
<keyword evidence="1" id="KW-0812">Transmembrane</keyword>
<sequence length="69" mass="7702">MARLHLLHWPSICAVLPLSYVVMFCETVVTLLMAVRKGIGCATSFQLELQCFILSLQDPSDPQVCETSF</sequence>
<organism evidence="2">
    <name type="scientific">Octopus bimaculoides</name>
    <name type="common">California two-spotted octopus</name>
    <dbReference type="NCBI Taxonomy" id="37653"/>
    <lineage>
        <taxon>Eukaryota</taxon>
        <taxon>Metazoa</taxon>
        <taxon>Spiralia</taxon>
        <taxon>Lophotrochozoa</taxon>
        <taxon>Mollusca</taxon>
        <taxon>Cephalopoda</taxon>
        <taxon>Coleoidea</taxon>
        <taxon>Octopodiformes</taxon>
        <taxon>Octopoda</taxon>
        <taxon>Incirrata</taxon>
        <taxon>Octopodidae</taxon>
        <taxon>Octopus</taxon>
    </lineage>
</organism>
<evidence type="ECO:0000256" key="1">
    <source>
        <dbReference type="SAM" id="Phobius"/>
    </source>
</evidence>
<feature type="transmembrane region" description="Helical" evidence="1">
    <location>
        <begin position="6"/>
        <end position="35"/>
    </location>
</feature>
<dbReference type="EMBL" id="KQ426774">
    <property type="protein sequence ID" value="KOF67838.1"/>
    <property type="molecule type" value="Genomic_DNA"/>
</dbReference>
<name>A0A0L8FT73_OCTBM</name>
<keyword evidence="1" id="KW-1133">Transmembrane helix</keyword>
<accession>A0A0L8FT73</accession>
<protein>
    <submittedName>
        <fullName evidence="2">Uncharacterized protein</fullName>
    </submittedName>
</protein>
<reference evidence="2" key="1">
    <citation type="submission" date="2015-07" db="EMBL/GenBank/DDBJ databases">
        <title>MeaNS - Measles Nucleotide Surveillance Program.</title>
        <authorList>
            <person name="Tran T."/>
            <person name="Druce J."/>
        </authorList>
    </citation>
    <scope>NUCLEOTIDE SEQUENCE</scope>
    <source>
        <strain evidence="2">UCB-OBI-ISO-001</strain>
        <tissue evidence="2">Gonad</tissue>
    </source>
</reference>
<evidence type="ECO:0000313" key="2">
    <source>
        <dbReference type="EMBL" id="KOF67838.1"/>
    </source>
</evidence>